<dbReference type="InterPro" id="IPR045153">
    <property type="entry name" value="Est1/Ebs1-like"/>
</dbReference>
<gene>
    <name evidence="2" type="ORF">POBO1169_LOCUS2268</name>
</gene>
<name>A0A7S0MX74_9CHLO</name>
<proteinExistence type="predicted"/>
<dbReference type="Gene3D" id="1.25.40.10">
    <property type="entry name" value="Tetratricopeptide repeat domain"/>
    <property type="match status" value="1"/>
</dbReference>
<reference evidence="2" key="1">
    <citation type="submission" date="2021-01" db="EMBL/GenBank/DDBJ databases">
        <authorList>
            <person name="Corre E."/>
            <person name="Pelletier E."/>
            <person name="Niang G."/>
            <person name="Scheremetjew M."/>
            <person name="Finn R."/>
            <person name="Kale V."/>
            <person name="Holt S."/>
            <person name="Cochrane G."/>
            <person name="Meng A."/>
            <person name="Brown T."/>
            <person name="Cohen L."/>
        </authorList>
    </citation>
    <scope>NUCLEOTIDE SEQUENCE</scope>
    <source>
        <strain evidence="2">CCMP722</strain>
    </source>
</reference>
<dbReference type="PANTHER" id="PTHR15696">
    <property type="entry name" value="SMG-7 SUPPRESSOR WITH MORPHOLOGICAL EFFECT ON GENITALIA PROTEIN 7"/>
    <property type="match status" value="1"/>
</dbReference>
<dbReference type="GO" id="GO:0042162">
    <property type="term" value="F:telomeric DNA binding"/>
    <property type="evidence" value="ECO:0007669"/>
    <property type="project" value="TreeGrafter"/>
</dbReference>
<dbReference type="PANTHER" id="PTHR15696:SF0">
    <property type="entry name" value="TELOMERASE-BINDING PROTEIN EST1A"/>
    <property type="match status" value="1"/>
</dbReference>
<feature type="domain" description="Telomerase activating protein Est1-like N-terminal" evidence="1">
    <location>
        <begin position="71"/>
        <end position="169"/>
    </location>
</feature>
<dbReference type="GO" id="GO:0070034">
    <property type="term" value="F:telomerase RNA binding"/>
    <property type="evidence" value="ECO:0007669"/>
    <property type="project" value="TreeGrafter"/>
</dbReference>
<dbReference type="GO" id="GO:0000184">
    <property type="term" value="P:nuclear-transcribed mRNA catabolic process, nonsense-mediated decay"/>
    <property type="evidence" value="ECO:0007669"/>
    <property type="project" value="TreeGrafter"/>
</dbReference>
<sequence length="175" mass="20450">MLQNTNVSNDTPMIDETQYRNVRDLEQVLKKTLRKASPFSAEARQHCQTLREAYEEVIFSNHQLAQTVDTHQALWKNVFYRCIQEYRSRIRKYSEATRHATNERGKAEELLRQTTAAFGGFLSEATGFYHQLIRRLWQVFGETQLSNYKLSCHRCLIYLGDLARYSAQYAEGKSG</sequence>
<dbReference type="InterPro" id="IPR011990">
    <property type="entry name" value="TPR-like_helical_dom_sf"/>
</dbReference>
<evidence type="ECO:0000259" key="1">
    <source>
        <dbReference type="Pfam" id="PF10374"/>
    </source>
</evidence>
<dbReference type="EMBL" id="HBFA01004499">
    <property type="protein sequence ID" value="CAD8652006.1"/>
    <property type="molecule type" value="Transcribed_RNA"/>
</dbReference>
<dbReference type="AlphaFoldDB" id="A0A7S0MX74"/>
<dbReference type="Pfam" id="PF10374">
    <property type="entry name" value="EST1"/>
    <property type="match status" value="1"/>
</dbReference>
<dbReference type="InterPro" id="IPR019458">
    <property type="entry name" value="Est1-like_N"/>
</dbReference>
<protein>
    <recommendedName>
        <fullName evidence="1">Telomerase activating protein Est1-like N-terminal domain-containing protein</fullName>
    </recommendedName>
</protein>
<dbReference type="SUPFAM" id="SSF48452">
    <property type="entry name" value="TPR-like"/>
    <property type="match status" value="1"/>
</dbReference>
<evidence type="ECO:0000313" key="2">
    <source>
        <dbReference type="EMBL" id="CAD8652006.1"/>
    </source>
</evidence>
<accession>A0A7S0MX74</accession>
<dbReference type="GO" id="GO:0005697">
    <property type="term" value="C:telomerase holoenzyme complex"/>
    <property type="evidence" value="ECO:0007669"/>
    <property type="project" value="TreeGrafter"/>
</dbReference>
<organism evidence="2">
    <name type="scientific">Pyramimonas obovata</name>
    <dbReference type="NCBI Taxonomy" id="1411642"/>
    <lineage>
        <taxon>Eukaryota</taxon>
        <taxon>Viridiplantae</taxon>
        <taxon>Chlorophyta</taxon>
        <taxon>Pyramimonadophyceae</taxon>
        <taxon>Pyramimonadales</taxon>
        <taxon>Pyramimonadaceae</taxon>
        <taxon>Pyramimonas</taxon>
        <taxon>Pyramimonas incertae sedis</taxon>
    </lineage>
</organism>